<dbReference type="Pfam" id="PF09693">
    <property type="entry name" value="Phage_XkdX"/>
    <property type="match status" value="1"/>
</dbReference>
<evidence type="ECO:0008006" key="2">
    <source>
        <dbReference type="Google" id="ProtNLM"/>
    </source>
</evidence>
<protein>
    <recommendedName>
        <fullName evidence="2">XkdX family protein</fullName>
    </recommendedName>
</protein>
<dbReference type="NCBIfam" id="TIGR01669">
    <property type="entry name" value="phage_XkdX"/>
    <property type="match status" value="1"/>
</dbReference>
<evidence type="ECO:0000313" key="1">
    <source>
        <dbReference type="EMBL" id="ASN71953.1"/>
    </source>
</evidence>
<sequence length="50" mass="5979">MYPGFKAIKYFYDINCYTNEDIATYVQLNCINKEEYKKITGEEYPEQPQA</sequence>
<dbReference type="EMBL" id="MF417937">
    <property type="protein sequence ID" value="ASN71953.1"/>
    <property type="molecule type" value="Genomic_DNA"/>
</dbReference>
<proteinExistence type="predicted"/>
<dbReference type="InterPro" id="IPR010022">
    <property type="entry name" value="XkdX"/>
</dbReference>
<accession>A0A2H4JD72</accession>
<reference evidence="1" key="1">
    <citation type="submission" date="2017-06" db="EMBL/GenBank/DDBJ databases">
        <title>Novel phages from South African skin metaviromes.</title>
        <authorList>
            <person name="van Zyl L.J."/>
            <person name="Abrahams Y."/>
            <person name="Stander E.A."/>
            <person name="Kirby B.M."/>
            <person name="Clavaud C."/>
            <person name="Farcet C."/>
            <person name="Breton L."/>
            <person name="Trindade M.I."/>
        </authorList>
    </citation>
    <scope>NUCLEOTIDE SEQUENCE</scope>
</reference>
<organism evidence="1">
    <name type="scientific">uncultured Caudovirales phage</name>
    <dbReference type="NCBI Taxonomy" id="2100421"/>
    <lineage>
        <taxon>Viruses</taxon>
        <taxon>Duplodnaviria</taxon>
        <taxon>Heunggongvirae</taxon>
        <taxon>Uroviricota</taxon>
        <taxon>Caudoviricetes</taxon>
        <taxon>Peduoviridae</taxon>
        <taxon>Maltschvirus</taxon>
        <taxon>Maltschvirus maltsch</taxon>
    </lineage>
</organism>
<gene>
    <name evidence="1" type="ORF">10F6_24</name>
</gene>
<name>A0A2H4JD72_9CAUD</name>